<name>A0A4R6IIX1_9SPHI</name>
<protein>
    <submittedName>
        <fullName evidence="1">Uncharacterized protein</fullName>
    </submittedName>
</protein>
<dbReference type="RefSeq" id="WP_133556727.1">
    <property type="nucleotide sequence ID" value="NZ_SNWM01000003.1"/>
</dbReference>
<organism evidence="1 2">
    <name type="scientific">Pedobacter duraquae</name>
    <dbReference type="NCBI Taxonomy" id="425511"/>
    <lineage>
        <taxon>Bacteria</taxon>
        <taxon>Pseudomonadati</taxon>
        <taxon>Bacteroidota</taxon>
        <taxon>Sphingobacteriia</taxon>
        <taxon>Sphingobacteriales</taxon>
        <taxon>Sphingobacteriaceae</taxon>
        <taxon>Pedobacter</taxon>
    </lineage>
</organism>
<gene>
    <name evidence="1" type="ORF">CLV32_2984</name>
</gene>
<dbReference type="EMBL" id="SNWM01000003">
    <property type="protein sequence ID" value="TDO21876.1"/>
    <property type="molecule type" value="Genomic_DNA"/>
</dbReference>
<keyword evidence="2" id="KW-1185">Reference proteome</keyword>
<comment type="caution">
    <text evidence="1">The sequence shown here is derived from an EMBL/GenBank/DDBJ whole genome shotgun (WGS) entry which is preliminary data.</text>
</comment>
<dbReference type="AlphaFoldDB" id="A0A4R6IIX1"/>
<sequence length="111" mass="12555">MEETKAGWADRLFNWFSKDVKTTGLVLLTLSTVYFMRKADQKAIENDVLRDRIIATVTKQVEARTAPAIDEIKRQVDTIKLTSDSSRVDVKNATSGVQKATNIIINHFKTK</sequence>
<reference evidence="1 2" key="1">
    <citation type="submission" date="2019-03" db="EMBL/GenBank/DDBJ databases">
        <title>Genomic Encyclopedia of Archaeal and Bacterial Type Strains, Phase II (KMG-II): from individual species to whole genera.</title>
        <authorList>
            <person name="Goeker M."/>
        </authorList>
    </citation>
    <scope>NUCLEOTIDE SEQUENCE [LARGE SCALE GENOMIC DNA]</scope>
    <source>
        <strain evidence="1 2">DSM 19034</strain>
    </source>
</reference>
<dbReference type="Proteomes" id="UP000295499">
    <property type="component" value="Unassembled WGS sequence"/>
</dbReference>
<evidence type="ECO:0000313" key="2">
    <source>
        <dbReference type="Proteomes" id="UP000295499"/>
    </source>
</evidence>
<evidence type="ECO:0000313" key="1">
    <source>
        <dbReference type="EMBL" id="TDO21876.1"/>
    </source>
</evidence>
<dbReference type="OrthoDB" id="9955225at2"/>
<proteinExistence type="predicted"/>
<accession>A0A4R6IIX1</accession>